<evidence type="ECO:0000313" key="4">
    <source>
        <dbReference type="Proteomes" id="UP001621714"/>
    </source>
</evidence>
<evidence type="ECO:0000313" key="3">
    <source>
        <dbReference type="EMBL" id="MFK7160912.1"/>
    </source>
</evidence>
<sequence length="389" mass="42219">MQLSFCPSADFDQLKQALTALEAQNEIHSALVFAADANGWSDEQLNPLLTRSRLTLVGGLFPQIIYQHQAYEQGFVLLALSTPLDWAVIPGLSDPEQDFDAPLEALADAWEASDHEEQAATHLLLVDGLATRIATLIESVFDQFGLAHPHIGGGAGSLSFEQKPCIITPEGLMMDVALLARLPLRASLGVAHGWQPISLPMEVTRAHKNEVHQLNWQPAFQRYQTEIEAHSGQKISADSFFDLAKSYPLGINRLGAELLVRDPLLVKNQSTLVCVGEVPEGALVRLLTGSPASLIEAAGQATLDAERLWQQQNTHDAEITLVIDCISRVLFMGEQINQELAQTGTARPQFGVLSLGEIANAGQDYLAFYNKTIVVGLLGQDKGVTGTTE</sequence>
<organism evidence="3 4">
    <name type="scientific">Marinospirillum alkalitolerans</name>
    <dbReference type="NCBI Taxonomy" id="3123374"/>
    <lineage>
        <taxon>Bacteria</taxon>
        <taxon>Pseudomonadati</taxon>
        <taxon>Pseudomonadota</taxon>
        <taxon>Gammaproteobacteria</taxon>
        <taxon>Oceanospirillales</taxon>
        <taxon>Oceanospirillaceae</taxon>
        <taxon>Marinospirillum</taxon>
    </lineage>
</organism>
<comment type="caution">
    <text evidence="3">The sequence shown here is derived from an EMBL/GenBank/DDBJ whole genome shotgun (WGS) entry which is preliminary data.</text>
</comment>
<keyword evidence="4" id="KW-1185">Reference proteome</keyword>
<dbReference type="SMART" id="SM00897">
    <property type="entry name" value="FIST"/>
    <property type="match status" value="1"/>
</dbReference>
<evidence type="ECO:0000259" key="1">
    <source>
        <dbReference type="SMART" id="SM00897"/>
    </source>
</evidence>
<dbReference type="InterPro" id="IPR013702">
    <property type="entry name" value="FIST_domain_N"/>
</dbReference>
<gene>
    <name evidence="3" type="ORF">V6U78_07680</name>
</gene>
<feature type="domain" description="FIST C-domain" evidence="2">
    <location>
        <begin position="219"/>
        <end position="361"/>
    </location>
</feature>
<dbReference type="EMBL" id="JBANFI010000004">
    <property type="protein sequence ID" value="MFK7160912.1"/>
    <property type="molecule type" value="Genomic_DNA"/>
</dbReference>
<dbReference type="SMART" id="SM01204">
    <property type="entry name" value="FIST_C"/>
    <property type="match status" value="1"/>
</dbReference>
<dbReference type="PANTHER" id="PTHR40252">
    <property type="entry name" value="BLR0328 PROTEIN"/>
    <property type="match status" value="1"/>
</dbReference>
<dbReference type="Pfam" id="PF08495">
    <property type="entry name" value="FIST"/>
    <property type="match status" value="1"/>
</dbReference>
<name>A0ABW8PX82_9GAMM</name>
<proteinExistence type="predicted"/>
<dbReference type="Pfam" id="PF10442">
    <property type="entry name" value="FIST_C"/>
    <property type="match status" value="1"/>
</dbReference>
<evidence type="ECO:0000259" key="2">
    <source>
        <dbReference type="SMART" id="SM01204"/>
    </source>
</evidence>
<feature type="domain" description="FIST" evidence="1">
    <location>
        <begin position="28"/>
        <end position="218"/>
    </location>
</feature>
<dbReference type="PANTHER" id="PTHR40252:SF2">
    <property type="entry name" value="BLR0328 PROTEIN"/>
    <property type="match status" value="1"/>
</dbReference>
<dbReference type="InterPro" id="IPR019494">
    <property type="entry name" value="FIST_C"/>
</dbReference>
<accession>A0ABW8PX82</accession>
<reference evidence="3 4" key="1">
    <citation type="submission" date="2024-02" db="EMBL/GenBank/DDBJ databases">
        <title>Marinospirillum sp. MEB 164 isolated from Lonar lake sediment.</title>
        <authorList>
            <person name="Joshi A."/>
            <person name="Thite S."/>
        </authorList>
    </citation>
    <scope>NUCLEOTIDE SEQUENCE [LARGE SCALE GENOMIC DNA]</scope>
    <source>
        <strain evidence="3 4">MEB164</strain>
    </source>
</reference>
<dbReference type="RefSeq" id="WP_405339091.1">
    <property type="nucleotide sequence ID" value="NZ_JBANFI010000004.1"/>
</dbReference>
<protein>
    <submittedName>
        <fullName evidence="3">FIST C-terminal domain-containing protein</fullName>
    </submittedName>
</protein>
<dbReference type="Proteomes" id="UP001621714">
    <property type="component" value="Unassembled WGS sequence"/>
</dbReference>